<name>A0A382CUQ0_9ZZZZ</name>
<keyword evidence="1" id="KW-0472">Membrane</keyword>
<protein>
    <submittedName>
        <fullName evidence="2">Uncharacterized protein</fullName>
    </submittedName>
</protein>
<gene>
    <name evidence="2" type="ORF">METZ01_LOCUS182416</name>
</gene>
<evidence type="ECO:0000256" key="1">
    <source>
        <dbReference type="SAM" id="Phobius"/>
    </source>
</evidence>
<feature type="non-terminal residue" evidence="2">
    <location>
        <position position="149"/>
    </location>
</feature>
<proteinExistence type="predicted"/>
<keyword evidence="1" id="KW-1133">Transmembrane helix</keyword>
<keyword evidence="1" id="KW-0812">Transmembrane</keyword>
<reference evidence="2" key="1">
    <citation type="submission" date="2018-05" db="EMBL/GenBank/DDBJ databases">
        <authorList>
            <person name="Lanie J.A."/>
            <person name="Ng W.-L."/>
            <person name="Kazmierczak K.M."/>
            <person name="Andrzejewski T.M."/>
            <person name="Davidsen T.M."/>
            <person name="Wayne K.J."/>
            <person name="Tettelin H."/>
            <person name="Glass J.I."/>
            <person name="Rusch D."/>
            <person name="Podicherti R."/>
            <person name="Tsui H.-C.T."/>
            <person name="Winkler M.E."/>
        </authorList>
    </citation>
    <scope>NUCLEOTIDE SEQUENCE</scope>
</reference>
<evidence type="ECO:0000313" key="2">
    <source>
        <dbReference type="EMBL" id="SVB29562.1"/>
    </source>
</evidence>
<organism evidence="2">
    <name type="scientific">marine metagenome</name>
    <dbReference type="NCBI Taxonomy" id="408172"/>
    <lineage>
        <taxon>unclassified sequences</taxon>
        <taxon>metagenomes</taxon>
        <taxon>ecological metagenomes</taxon>
    </lineage>
</organism>
<feature type="transmembrane region" description="Helical" evidence="1">
    <location>
        <begin position="6"/>
        <end position="24"/>
    </location>
</feature>
<dbReference type="AlphaFoldDB" id="A0A382CUQ0"/>
<dbReference type="EMBL" id="UINC01036104">
    <property type="protein sequence ID" value="SVB29562.1"/>
    <property type="molecule type" value="Genomic_DNA"/>
</dbReference>
<accession>A0A382CUQ0</accession>
<sequence length="149" mass="17140">MPDFPLLAFFLMYLVFTIPPFTNLEGSLYRRFCWLFSLLIVTASHVFAERCIVLVPHRNQLPMPSIFLELELESACILEAGIFQGSLSLQRSNTTTISPDNNLSFPRLILDHEREEVTVKTAAGLGSGWDMNLRFRHLKDWEGNWDGFM</sequence>